<feature type="compositionally biased region" description="Low complexity" evidence="1">
    <location>
        <begin position="49"/>
        <end position="62"/>
    </location>
</feature>
<feature type="chain" id="PRO_5046773451" description="Acid phosphatase" evidence="2">
    <location>
        <begin position="24"/>
        <end position="267"/>
    </location>
</feature>
<organism evidence="3 4">
    <name type="scientific">Blastomonas marina</name>
    <dbReference type="NCBI Taxonomy" id="1867408"/>
    <lineage>
        <taxon>Bacteria</taxon>
        <taxon>Pseudomonadati</taxon>
        <taxon>Pseudomonadota</taxon>
        <taxon>Alphaproteobacteria</taxon>
        <taxon>Sphingomonadales</taxon>
        <taxon>Sphingomonadaceae</taxon>
        <taxon>Blastomonas</taxon>
    </lineage>
</organism>
<feature type="signal peptide" evidence="2">
    <location>
        <begin position="1"/>
        <end position="23"/>
    </location>
</feature>
<evidence type="ECO:0000256" key="2">
    <source>
        <dbReference type="SAM" id="SignalP"/>
    </source>
</evidence>
<dbReference type="Proteomes" id="UP000603317">
    <property type="component" value="Unassembled WGS sequence"/>
</dbReference>
<feature type="region of interest" description="Disordered" evidence="1">
    <location>
        <begin position="37"/>
        <end position="62"/>
    </location>
</feature>
<dbReference type="PROSITE" id="PS51257">
    <property type="entry name" value="PROKAR_LIPOPROTEIN"/>
    <property type="match status" value="1"/>
</dbReference>
<proteinExistence type="predicted"/>
<sequence length="267" mass="27860">MIRAGRLGLATLLGAALSGCVAAAIPVLAGGAIAGSTARGGTAKTAPETVATRPTPPDTTATRAATGLEASTPLPLQAALSGPTPYDAFVAYALAEARAYLPNETRRSTVLANPDALSPETRACADQAPAVMIDLDPQDEVLDPDAVAKIAVELAPALSRLRAKGLTIVWLSGADRSRTEAIRQLLARTMLDPAGRDVLALPAPSERKQGLRRRLGEEFCIEAIAGDRRADFDELYGFLRDESAAFALEPLIGQGWFLVPPVLAEGD</sequence>
<evidence type="ECO:0000256" key="1">
    <source>
        <dbReference type="SAM" id="MobiDB-lite"/>
    </source>
</evidence>
<protein>
    <recommendedName>
        <fullName evidence="5">Acid phosphatase</fullName>
    </recommendedName>
</protein>
<keyword evidence="2" id="KW-0732">Signal</keyword>
<evidence type="ECO:0000313" key="3">
    <source>
        <dbReference type="EMBL" id="GFZ97407.1"/>
    </source>
</evidence>
<gene>
    <name evidence="3" type="ORF">GCM10010923_01710</name>
</gene>
<reference evidence="4" key="1">
    <citation type="journal article" date="2019" name="Int. J. Syst. Evol. Microbiol.">
        <title>The Global Catalogue of Microorganisms (GCM) 10K type strain sequencing project: providing services to taxonomists for standard genome sequencing and annotation.</title>
        <authorList>
            <consortium name="The Broad Institute Genomics Platform"/>
            <consortium name="The Broad Institute Genome Sequencing Center for Infectious Disease"/>
            <person name="Wu L."/>
            <person name="Ma J."/>
        </authorList>
    </citation>
    <scope>NUCLEOTIDE SEQUENCE [LARGE SCALE GENOMIC DNA]</scope>
    <source>
        <strain evidence="4">CGMCC 1.15297</strain>
    </source>
</reference>
<dbReference type="RefSeq" id="WP_188640906.1">
    <property type="nucleotide sequence ID" value="NZ_BMID01000001.1"/>
</dbReference>
<accession>A0ABQ1F307</accession>
<evidence type="ECO:0000313" key="4">
    <source>
        <dbReference type="Proteomes" id="UP000603317"/>
    </source>
</evidence>
<evidence type="ECO:0008006" key="5">
    <source>
        <dbReference type="Google" id="ProtNLM"/>
    </source>
</evidence>
<dbReference type="EMBL" id="BMID01000001">
    <property type="protein sequence ID" value="GFZ97407.1"/>
    <property type="molecule type" value="Genomic_DNA"/>
</dbReference>
<name>A0ABQ1F307_9SPHN</name>
<dbReference type="InterPro" id="IPR023214">
    <property type="entry name" value="HAD_sf"/>
</dbReference>
<comment type="caution">
    <text evidence="3">The sequence shown here is derived from an EMBL/GenBank/DDBJ whole genome shotgun (WGS) entry which is preliminary data.</text>
</comment>
<keyword evidence="4" id="KW-1185">Reference proteome</keyword>
<dbReference type="Gene3D" id="3.40.50.1000">
    <property type="entry name" value="HAD superfamily/HAD-like"/>
    <property type="match status" value="1"/>
</dbReference>